<dbReference type="InterPro" id="IPR046748">
    <property type="entry name" value="HipA_2"/>
</dbReference>
<proteinExistence type="predicted"/>
<evidence type="ECO:0000313" key="3">
    <source>
        <dbReference type="Proteomes" id="UP000064029"/>
    </source>
</evidence>
<protein>
    <recommendedName>
        <fullName evidence="1">HipA-like kinase domain-containing protein</fullName>
    </recommendedName>
</protein>
<evidence type="ECO:0000313" key="2">
    <source>
        <dbReference type="EMBL" id="KVG69186.1"/>
    </source>
</evidence>
<accession>A0A118HUI2</accession>
<evidence type="ECO:0000259" key="1">
    <source>
        <dbReference type="Pfam" id="PF20613"/>
    </source>
</evidence>
<reference evidence="2 3" key="1">
    <citation type="submission" date="2015-11" db="EMBL/GenBank/DDBJ databases">
        <title>Expanding the genomic diversity of Burkholderia species for the development of highly accurate diagnostics.</title>
        <authorList>
            <person name="Sahl J."/>
            <person name="Keim P."/>
            <person name="Wagner D."/>
        </authorList>
    </citation>
    <scope>NUCLEOTIDE SEQUENCE [LARGE SCALE GENOMIC DNA]</scope>
    <source>
        <strain evidence="2 3">MSMB2036</strain>
    </source>
</reference>
<sequence length="264" mass="29249">MLQTVMATRYIRQMSTGKTKPFLVECEDANGNFVEVIAKCSEGTFEGVKNLAIEAIAAMLGRDLDLPVPQPFVVQLDDDFISSVSDPMIRQFMNDSCRFAFGSELLPAGNAAWPTGGTVAAALCERAAEIFVFDGIIVNSDRRPQNPNCLFDGAGFGIFDHELTFQQHQILFWKAPWVHGGFDQMHGPQLHIFSRPYLEQSPNNLNRFVNAWNSLPGSQFNDYINALPPDWKTNNAFLTGVAAYLDTARQNIDAIVQTALGVLQ</sequence>
<dbReference type="Pfam" id="PF20613">
    <property type="entry name" value="HipA_2"/>
    <property type="match status" value="1"/>
</dbReference>
<dbReference type="Proteomes" id="UP000064029">
    <property type="component" value="Unassembled WGS sequence"/>
</dbReference>
<feature type="domain" description="HipA-like kinase" evidence="1">
    <location>
        <begin position="11"/>
        <end position="249"/>
    </location>
</feature>
<comment type="caution">
    <text evidence="2">The sequence shown here is derived from an EMBL/GenBank/DDBJ whole genome shotgun (WGS) entry which is preliminary data.</text>
</comment>
<dbReference type="AlphaFoldDB" id="A0A118HUI2"/>
<name>A0A118HUI2_9BURK</name>
<dbReference type="EMBL" id="LOXM01000105">
    <property type="protein sequence ID" value="KVG69186.1"/>
    <property type="molecule type" value="Genomic_DNA"/>
</dbReference>
<organism evidence="2 3">
    <name type="scientific">Burkholderia ubonensis</name>
    <dbReference type="NCBI Taxonomy" id="101571"/>
    <lineage>
        <taxon>Bacteria</taxon>
        <taxon>Pseudomonadati</taxon>
        <taxon>Pseudomonadota</taxon>
        <taxon>Betaproteobacteria</taxon>
        <taxon>Burkholderiales</taxon>
        <taxon>Burkholderiaceae</taxon>
        <taxon>Burkholderia</taxon>
        <taxon>Burkholderia cepacia complex</taxon>
    </lineage>
</organism>
<gene>
    <name evidence="2" type="ORF">WJ33_23205</name>
</gene>